<reference evidence="1 2" key="1">
    <citation type="journal article" date="2021" name="Hortic Res">
        <title>Chromosome-scale assembly of the Dendrobium chrysotoxum genome enhances the understanding of orchid evolution.</title>
        <authorList>
            <person name="Zhang Y."/>
            <person name="Zhang G.Q."/>
            <person name="Zhang D."/>
            <person name="Liu X.D."/>
            <person name="Xu X.Y."/>
            <person name="Sun W.H."/>
            <person name="Yu X."/>
            <person name="Zhu X."/>
            <person name="Wang Z.W."/>
            <person name="Zhao X."/>
            <person name="Zhong W.Y."/>
            <person name="Chen H."/>
            <person name="Yin W.L."/>
            <person name="Huang T."/>
            <person name="Niu S.C."/>
            <person name="Liu Z.J."/>
        </authorList>
    </citation>
    <scope>NUCLEOTIDE SEQUENCE [LARGE SCALE GENOMIC DNA]</scope>
    <source>
        <strain evidence="1">Lindl</strain>
    </source>
</reference>
<proteinExistence type="predicted"/>
<organism evidence="1 2">
    <name type="scientific">Dendrobium chrysotoxum</name>
    <name type="common">Orchid</name>
    <dbReference type="NCBI Taxonomy" id="161865"/>
    <lineage>
        <taxon>Eukaryota</taxon>
        <taxon>Viridiplantae</taxon>
        <taxon>Streptophyta</taxon>
        <taxon>Embryophyta</taxon>
        <taxon>Tracheophyta</taxon>
        <taxon>Spermatophyta</taxon>
        <taxon>Magnoliopsida</taxon>
        <taxon>Liliopsida</taxon>
        <taxon>Asparagales</taxon>
        <taxon>Orchidaceae</taxon>
        <taxon>Epidendroideae</taxon>
        <taxon>Malaxideae</taxon>
        <taxon>Dendrobiinae</taxon>
        <taxon>Dendrobium</taxon>
    </lineage>
</organism>
<dbReference type="Proteomes" id="UP000775213">
    <property type="component" value="Unassembled WGS sequence"/>
</dbReference>
<accession>A0AAV7FWH8</accession>
<comment type="caution">
    <text evidence="1">The sequence shown here is derived from an EMBL/GenBank/DDBJ whole genome shotgun (WGS) entry which is preliminary data.</text>
</comment>
<gene>
    <name evidence="1" type="ORF">IEQ34_023418</name>
</gene>
<dbReference type="AlphaFoldDB" id="A0AAV7FWH8"/>
<name>A0AAV7FWH8_DENCH</name>
<keyword evidence="2" id="KW-1185">Reference proteome</keyword>
<dbReference type="EMBL" id="JAGFBR010000065">
    <property type="protein sequence ID" value="KAH0447754.1"/>
    <property type="molecule type" value="Genomic_DNA"/>
</dbReference>
<protein>
    <submittedName>
        <fullName evidence="1">Uncharacterized protein</fullName>
    </submittedName>
</protein>
<sequence>MTGSDRNRIVRAGPFGCPYFGRVTRSVGPYVTRPSDFLTFHRCDARNPRFHTSSRSAAWWQDR</sequence>
<evidence type="ECO:0000313" key="1">
    <source>
        <dbReference type="EMBL" id="KAH0447754.1"/>
    </source>
</evidence>
<evidence type="ECO:0000313" key="2">
    <source>
        <dbReference type="Proteomes" id="UP000775213"/>
    </source>
</evidence>